<comment type="function">
    <text evidence="7">Activator of cell division through the inhibition of FtsZ GTPase activity, therefore promoting FtsZ assembly into bundles of protofilaments necessary for the formation of the division Z ring. It is recruited early at mid-cell but it is not essential for cell division.</text>
</comment>
<organism evidence="10 11">
    <name type="scientific">Candidatus Korobacter versatilis</name>
    <dbReference type="NCBI Taxonomy" id="658062"/>
    <lineage>
        <taxon>Bacteria</taxon>
        <taxon>Pseudomonadati</taxon>
        <taxon>Acidobacteriota</taxon>
        <taxon>Terriglobia</taxon>
        <taxon>Terriglobales</taxon>
        <taxon>Candidatus Korobacteraceae</taxon>
        <taxon>Candidatus Korobacter</taxon>
    </lineage>
</organism>
<evidence type="ECO:0000256" key="5">
    <source>
        <dbReference type="ARBA" id="ARBA00023210"/>
    </source>
</evidence>
<comment type="subunit">
    <text evidence="8">Homodimer. Interacts with FtsZ.</text>
</comment>
<dbReference type="SUPFAM" id="SSF102829">
    <property type="entry name" value="Cell division protein ZapA-like"/>
    <property type="match status" value="1"/>
</dbReference>
<accession>A0A932EQK0</accession>
<keyword evidence="4 10" id="KW-0132">Cell division</keyword>
<dbReference type="PANTHER" id="PTHR34981:SF1">
    <property type="entry name" value="CELL DIVISION PROTEIN ZAPA"/>
    <property type="match status" value="1"/>
</dbReference>
<keyword evidence="6" id="KW-0131">Cell cycle</keyword>
<reference evidence="10" key="1">
    <citation type="submission" date="2020-07" db="EMBL/GenBank/DDBJ databases">
        <title>Huge and variable diversity of episymbiotic CPR bacteria and DPANN archaea in groundwater ecosystems.</title>
        <authorList>
            <person name="He C.Y."/>
            <person name="Keren R."/>
            <person name="Whittaker M."/>
            <person name="Farag I.F."/>
            <person name="Doudna J."/>
            <person name="Cate J.H.D."/>
            <person name="Banfield J.F."/>
        </authorList>
    </citation>
    <scope>NUCLEOTIDE SEQUENCE</scope>
    <source>
        <strain evidence="10">NC_groundwater_580_Pr5_B-0.1um_64_19</strain>
    </source>
</reference>
<dbReference type="InterPro" id="IPR007838">
    <property type="entry name" value="Cell_div_ZapA-like"/>
</dbReference>
<name>A0A932EQK0_9BACT</name>
<evidence type="ECO:0000256" key="8">
    <source>
        <dbReference type="ARBA" id="ARBA00026068"/>
    </source>
</evidence>
<dbReference type="EMBL" id="JACPNR010000014">
    <property type="protein sequence ID" value="MBI2679304.1"/>
    <property type="molecule type" value="Genomic_DNA"/>
</dbReference>
<dbReference type="InterPro" id="IPR053712">
    <property type="entry name" value="Bac_CellDiv_Activator"/>
</dbReference>
<dbReference type="GO" id="GO:0032153">
    <property type="term" value="C:cell division site"/>
    <property type="evidence" value="ECO:0007669"/>
    <property type="project" value="TreeGrafter"/>
</dbReference>
<evidence type="ECO:0000313" key="11">
    <source>
        <dbReference type="Proteomes" id="UP000779809"/>
    </source>
</evidence>
<keyword evidence="5" id="KW-0717">Septation</keyword>
<evidence type="ECO:0000313" key="10">
    <source>
        <dbReference type="EMBL" id="MBI2679304.1"/>
    </source>
</evidence>
<evidence type="ECO:0000256" key="2">
    <source>
        <dbReference type="ARBA" id="ARBA00015195"/>
    </source>
</evidence>
<dbReference type="InterPro" id="IPR036192">
    <property type="entry name" value="Cell_div_ZapA-like_sf"/>
</dbReference>
<keyword evidence="3" id="KW-0963">Cytoplasm</keyword>
<evidence type="ECO:0000256" key="4">
    <source>
        <dbReference type="ARBA" id="ARBA00022618"/>
    </source>
</evidence>
<protein>
    <recommendedName>
        <fullName evidence="2">Cell division protein ZapA</fullName>
    </recommendedName>
    <alternativeName>
        <fullName evidence="9">Z ring-associated protein ZapA</fullName>
    </alternativeName>
</protein>
<dbReference type="GO" id="GO:0030428">
    <property type="term" value="C:cell septum"/>
    <property type="evidence" value="ECO:0007669"/>
    <property type="project" value="TreeGrafter"/>
</dbReference>
<sequence>MPTPTQESPVTTKPNGNGSSVRVEIFDQAYNLRGTDPDYIFKLAEFVDTKMRSVAEQTSTVDSMRLAVLAALNIADEYQVLKRKYDAIAGEYSARAHQLSDMLNDALEEGRRVS</sequence>
<evidence type="ECO:0000256" key="1">
    <source>
        <dbReference type="ARBA" id="ARBA00004496"/>
    </source>
</evidence>
<evidence type="ECO:0000256" key="6">
    <source>
        <dbReference type="ARBA" id="ARBA00023306"/>
    </source>
</evidence>
<evidence type="ECO:0000256" key="9">
    <source>
        <dbReference type="ARBA" id="ARBA00033158"/>
    </source>
</evidence>
<proteinExistence type="predicted"/>
<comment type="caution">
    <text evidence="10">The sequence shown here is derived from an EMBL/GenBank/DDBJ whole genome shotgun (WGS) entry which is preliminary data.</text>
</comment>
<dbReference type="Gene3D" id="6.10.250.790">
    <property type="match status" value="1"/>
</dbReference>
<dbReference type="Proteomes" id="UP000779809">
    <property type="component" value="Unassembled WGS sequence"/>
</dbReference>
<evidence type="ECO:0000256" key="3">
    <source>
        <dbReference type="ARBA" id="ARBA00022490"/>
    </source>
</evidence>
<comment type="subcellular location">
    <subcellularLocation>
        <location evidence="1">Cytoplasm</location>
    </subcellularLocation>
</comment>
<evidence type="ECO:0000256" key="7">
    <source>
        <dbReference type="ARBA" id="ARBA00024910"/>
    </source>
</evidence>
<dbReference type="Pfam" id="PF05164">
    <property type="entry name" value="ZapA"/>
    <property type="match status" value="1"/>
</dbReference>
<dbReference type="GO" id="GO:0043093">
    <property type="term" value="P:FtsZ-dependent cytokinesis"/>
    <property type="evidence" value="ECO:0007669"/>
    <property type="project" value="TreeGrafter"/>
</dbReference>
<dbReference type="GO" id="GO:0005829">
    <property type="term" value="C:cytosol"/>
    <property type="evidence" value="ECO:0007669"/>
    <property type="project" value="TreeGrafter"/>
</dbReference>
<dbReference type="GO" id="GO:0000921">
    <property type="term" value="P:septin ring assembly"/>
    <property type="evidence" value="ECO:0007669"/>
    <property type="project" value="TreeGrafter"/>
</dbReference>
<dbReference type="GO" id="GO:0000917">
    <property type="term" value="P:division septum assembly"/>
    <property type="evidence" value="ECO:0007669"/>
    <property type="project" value="UniProtKB-KW"/>
</dbReference>
<gene>
    <name evidence="10" type="ORF">HYX28_11035</name>
</gene>
<dbReference type="PANTHER" id="PTHR34981">
    <property type="entry name" value="CELL DIVISION PROTEIN ZAPA"/>
    <property type="match status" value="1"/>
</dbReference>
<dbReference type="AlphaFoldDB" id="A0A932EQK0"/>